<feature type="domain" description="Reverse transcriptase" evidence="2">
    <location>
        <begin position="918"/>
        <end position="1022"/>
    </location>
</feature>
<dbReference type="InterPro" id="IPR000477">
    <property type="entry name" value="RT_dom"/>
</dbReference>
<dbReference type="CDD" id="cd01650">
    <property type="entry name" value="RT_nLTR_like"/>
    <property type="match status" value="1"/>
</dbReference>
<dbReference type="InterPro" id="IPR036691">
    <property type="entry name" value="Endo/exonu/phosph_ase_sf"/>
</dbReference>
<dbReference type="SUPFAM" id="SSF56672">
    <property type="entry name" value="DNA/RNA polymerases"/>
    <property type="match status" value="1"/>
</dbReference>
<sequence>MKEVPRDGRRWFAVESKSFELLIDVVRGKLRGCIWERCRGITSWIRFEDASLRSLLTGVETCCRGRDDRSQSLVWEKEGRKYRLERRSNEAGRFLLCSVRDLEAKRFCLIFPEGKGLSGGWNILAEKLREVGVVPIGGLKDPLSIELLKKEKEFEPRTYADVAKSKTGRLGDKVWLELGRRVMLGRLEQLDRCIVGWLNIVVLGRGLLLFEFELLSEPECVLARGKRRVKDNVLFLEKWHPEVGCFCKGANVNEAWVRMVGLSLHLWSREVFKLIGDGCGGFIAVDENTDAMANLQWARMLVKVVSKDLPTSIQIVVGSGCFLVQLWWETLPWFSQVVPAGSLFGKGALMDEEEVGGGSRAVCKGRVLEKEVQYKEQTRVQVVPSYGSSSKSVTSSSSDSAERRHGLELTDGENSLRNRGQGAGEVVKVGGHGFGPKGPNVGPVLWEAQIRGGLGEDSHKTALVEIPLQGLVRFVSGLQGFVWNGLWAWVRGIKGDRAHFHSKVAEMEVRAIKEASRTKVSEDEGVTCFHGGDLRDSEAFSVNDRMMMTDDALAAEASRYNSFPAIFGEDQDIFSSTPLSGPWVMDTEREKLLGDKPEVVEALQDREETKMTEMSLGLVQSLGVGRFLEWEALNARRAAGRVVVFWDNRVLELVGMEVGLFSISWAIRGLWNDPWCIGGDFNMTRIPNEHRREGRVSPSMRRFLECTLPRPVSDHFPIMLDGGWGREKLKALKAILKTWNKDVFRKVGVNKRLALDKVDFWDSQEKLCSLSLDELESRKEVKGDFEKWVLMEEISWRQKSREVWLREEEQEIKGGVVRAFKNLLADPRDWHPTMEGLDFNRIDVHEATRLEKVFTEEEVLSALSDLNGDKAPGPNGFPLSFWQSYWEFVKEEVMGFLKEFHEHGRFVKSLNSTFLVLIPKKAGVEDLRDFRPISLVGGLYKLLAKVLVNRLKKVVGNVVSLAQNAFVEERQILDAALIANEAIDSLLKRNESGVLCKLDIEKGYDYLNWNFWLFMMQSCRIKGSSGDGVLVSHLLFADDTLVFCETSQDQMAYLSWLLMWFEVISSLRINLDKSEIFSVGRVENLEVLALEVGCKVGRLPTSYLGLHLGANHKSVAIWDGVEERFRKRLAM</sequence>
<gene>
    <name evidence="3" type="primary">YTX2_22</name>
    <name evidence="3" type="ORF">CK203_066586</name>
</gene>
<organism evidence="3 4">
    <name type="scientific">Vitis vinifera</name>
    <name type="common">Grape</name>
    <dbReference type="NCBI Taxonomy" id="29760"/>
    <lineage>
        <taxon>Eukaryota</taxon>
        <taxon>Viridiplantae</taxon>
        <taxon>Streptophyta</taxon>
        <taxon>Embryophyta</taxon>
        <taxon>Tracheophyta</taxon>
        <taxon>Spermatophyta</taxon>
        <taxon>Magnoliopsida</taxon>
        <taxon>eudicotyledons</taxon>
        <taxon>Gunneridae</taxon>
        <taxon>Pentapetalae</taxon>
        <taxon>rosids</taxon>
        <taxon>Vitales</taxon>
        <taxon>Vitaceae</taxon>
        <taxon>Viteae</taxon>
        <taxon>Vitis</taxon>
    </lineage>
</organism>
<evidence type="ECO:0000313" key="3">
    <source>
        <dbReference type="EMBL" id="RVW51588.1"/>
    </source>
</evidence>
<dbReference type="InterPro" id="IPR043502">
    <property type="entry name" value="DNA/RNA_pol_sf"/>
</dbReference>
<protein>
    <submittedName>
        <fullName evidence="3">Transposon TX1 uncharacterized 149 kDa protein</fullName>
    </submittedName>
</protein>
<reference evidence="3 4" key="1">
    <citation type="journal article" date="2018" name="PLoS Genet.">
        <title>Population sequencing reveals clonal diversity and ancestral inbreeding in the grapevine cultivar Chardonnay.</title>
        <authorList>
            <person name="Roach M.J."/>
            <person name="Johnson D.L."/>
            <person name="Bohlmann J."/>
            <person name="van Vuuren H.J."/>
            <person name="Jones S.J."/>
            <person name="Pretorius I.S."/>
            <person name="Schmidt S.A."/>
            <person name="Borneman A.R."/>
        </authorList>
    </citation>
    <scope>NUCLEOTIDE SEQUENCE [LARGE SCALE GENOMIC DNA]</scope>
    <source>
        <strain evidence="4">cv. Chardonnay</strain>
        <tissue evidence="3">Leaf</tissue>
    </source>
</reference>
<evidence type="ECO:0000259" key="2">
    <source>
        <dbReference type="Pfam" id="PF00078"/>
    </source>
</evidence>
<proteinExistence type="predicted"/>
<name>A0A438EV50_VITVI</name>
<comment type="caution">
    <text evidence="3">The sequence shown here is derived from an EMBL/GenBank/DDBJ whole genome shotgun (WGS) entry which is preliminary data.</text>
</comment>
<feature type="compositionally biased region" description="Low complexity" evidence="1">
    <location>
        <begin position="385"/>
        <end position="399"/>
    </location>
</feature>
<dbReference type="EMBL" id="QGNW01001179">
    <property type="protein sequence ID" value="RVW51588.1"/>
    <property type="molecule type" value="Genomic_DNA"/>
</dbReference>
<dbReference type="InterPro" id="IPR052343">
    <property type="entry name" value="Retrotransposon-Effector_Assoc"/>
</dbReference>
<dbReference type="Proteomes" id="UP000288805">
    <property type="component" value="Unassembled WGS sequence"/>
</dbReference>
<accession>A0A438EV50</accession>
<dbReference type="PANTHER" id="PTHR46890:SF50">
    <property type="entry name" value="RNA-DIRECTED DNA POLYMERASE, EUKARYOTA, REVERSE TRANSCRIPTASE ZINC-BINDING DOMAIN PROTEIN-RELATED"/>
    <property type="match status" value="1"/>
</dbReference>
<dbReference type="PANTHER" id="PTHR46890">
    <property type="entry name" value="NON-LTR RETROLELEMENT REVERSE TRANSCRIPTASE-LIKE PROTEIN-RELATED"/>
    <property type="match status" value="1"/>
</dbReference>
<dbReference type="SUPFAM" id="SSF56219">
    <property type="entry name" value="DNase I-like"/>
    <property type="match status" value="1"/>
</dbReference>
<evidence type="ECO:0000313" key="4">
    <source>
        <dbReference type="Proteomes" id="UP000288805"/>
    </source>
</evidence>
<evidence type="ECO:0000256" key="1">
    <source>
        <dbReference type="SAM" id="MobiDB-lite"/>
    </source>
</evidence>
<dbReference type="AlphaFoldDB" id="A0A438EV50"/>
<feature type="region of interest" description="Disordered" evidence="1">
    <location>
        <begin position="383"/>
        <end position="419"/>
    </location>
</feature>
<dbReference type="Pfam" id="PF00078">
    <property type="entry name" value="RVT_1"/>
    <property type="match status" value="1"/>
</dbReference>